<evidence type="ECO:0000256" key="9">
    <source>
        <dbReference type="ARBA" id="ARBA00023284"/>
    </source>
</evidence>
<dbReference type="OrthoDB" id="9807946at2"/>
<evidence type="ECO:0000256" key="8">
    <source>
        <dbReference type="ARBA" id="ARBA00023157"/>
    </source>
</evidence>
<evidence type="ECO:0000256" key="12">
    <source>
        <dbReference type="SAM" id="MobiDB-lite"/>
    </source>
</evidence>
<dbReference type="SUPFAM" id="SSF51230">
    <property type="entry name" value="Single hybrid motif"/>
    <property type="match status" value="1"/>
</dbReference>
<keyword evidence="9 11" id="KW-0676">Redox-active center</keyword>
<dbReference type="CDD" id="cd06849">
    <property type="entry name" value="lipoyl_domain"/>
    <property type="match status" value="1"/>
</dbReference>
<evidence type="ECO:0000259" key="13">
    <source>
        <dbReference type="PROSITE" id="PS50968"/>
    </source>
</evidence>
<keyword evidence="6 11" id="KW-0560">Oxidoreductase</keyword>
<dbReference type="InterPro" id="IPR006258">
    <property type="entry name" value="Lipoamide_DH"/>
</dbReference>
<dbReference type="InterPro" id="IPR050151">
    <property type="entry name" value="Class-I_Pyr_Nuc-Dis_Oxidored"/>
</dbReference>
<comment type="miscellaneous">
    <text evidence="11">The active site is a redox-active disulfide bond.</text>
</comment>
<evidence type="ECO:0000256" key="6">
    <source>
        <dbReference type="ARBA" id="ARBA00023002"/>
    </source>
</evidence>
<dbReference type="PROSITE" id="PS00076">
    <property type="entry name" value="PYRIDINE_REDOX_1"/>
    <property type="match status" value="1"/>
</dbReference>
<evidence type="ECO:0000313" key="14">
    <source>
        <dbReference type="EMBL" id="TCG11898.1"/>
    </source>
</evidence>
<dbReference type="PANTHER" id="PTHR22912:SF160">
    <property type="entry name" value="DIHYDROLIPOYL DEHYDROGENASE"/>
    <property type="match status" value="1"/>
</dbReference>
<evidence type="ECO:0000313" key="15">
    <source>
        <dbReference type="Proteomes" id="UP000294192"/>
    </source>
</evidence>
<evidence type="ECO:0000256" key="4">
    <source>
        <dbReference type="ARBA" id="ARBA00022630"/>
    </source>
</evidence>
<name>A0A4R0XQN1_9MOLU</name>
<keyword evidence="4 11" id="KW-0285">Flavoprotein</keyword>
<dbReference type="EC" id="1.8.1.4" evidence="2 11"/>
<dbReference type="SUPFAM" id="SSF51905">
    <property type="entry name" value="FAD/NAD(P)-binding domain"/>
    <property type="match status" value="1"/>
</dbReference>
<dbReference type="Pfam" id="PF00364">
    <property type="entry name" value="Biotin_lipoyl"/>
    <property type="match status" value="1"/>
</dbReference>
<evidence type="ECO:0000256" key="1">
    <source>
        <dbReference type="ARBA" id="ARBA00007532"/>
    </source>
</evidence>
<evidence type="ECO:0000256" key="11">
    <source>
        <dbReference type="RuleBase" id="RU003692"/>
    </source>
</evidence>
<dbReference type="InterPro" id="IPR000089">
    <property type="entry name" value="Biotin_lipoyl"/>
</dbReference>
<evidence type="ECO:0000256" key="10">
    <source>
        <dbReference type="ARBA" id="ARBA00049187"/>
    </source>
</evidence>
<dbReference type="Gene3D" id="3.50.50.60">
    <property type="entry name" value="FAD/NAD(P)-binding domain"/>
    <property type="match status" value="2"/>
</dbReference>
<dbReference type="Pfam" id="PF02852">
    <property type="entry name" value="Pyr_redox_dim"/>
    <property type="match status" value="1"/>
</dbReference>
<keyword evidence="7 11" id="KW-0520">NAD</keyword>
<dbReference type="InterPro" id="IPR023753">
    <property type="entry name" value="FAD/NAD-binding_dom"/>
</dbReference>
<dbReference type="PROSITE" id="PS50968">
    <property type="entry name" value="BIOTINYL_LIPOYL"/>
    <property type="match status" value="1"/>
</dbReference>
<dbReference type="AlphaFoldDB" id="A0A4R0XQN1"/>
<sequence length="612" mass="67032">MYKFKFADIGEGLHEGLVGEIYVKVGDEVKEGDSLFSVETDKMTSDIPSPTSGKVTKILIKEEETVHVGDETFYIEDGATSNQKEEKEVEEEKPQEAASVVGSIEVSNDLFSFDSFKKTKSNKKPVENKEEVTKSTSSYKGEKGKEYKGKIEEEFDVIVVGSGPGGYLAAEEVAKHGKKTLIVEKEFWGGVCLNVGCIPTKTLLKSIEVYEYAQQLEKYGIKGNIHDLAPDWVAMQKRKMEVVKKLTSGVQMLMKANNAKTIFGEAKFVGAHSIEIDGKVYKGENIIIATGSVANRLPLEGFEEGYKKGKVITSKEAINLKKLPKTITIIGGGVIGVEFAQLFAANGVKVTILQNLDKILNILDKDIIKELTKELKKSGVEILTNVNVKKFAGGSVVYELDGKEQKISSDLVLESVGRKPLTNGLEEVGIKLGERKNLEVDYKSRTNVDKVYGIGDVTGQAMLAHVAYKHAIIAARHIVGKPTSPINANTIPACIYTHPEVASVGLTEQQAKEGKRDYFIIKGSMMTIGKALADGDSRGFIKMIVDKEYGEIIGAHLVGKHSTDMITEITVAIDSEMTVNEIANTIHPHPTVSEIIWETARKAVLELEKSKK</sequence>
<feature type="compositionally biased region" description="Basic and acidic residues" evidence="12">
    <location>
        <begin position="83"/>
        <end position="95"/>
    </location>
</feature>
<gene>
    <name evidence="14" type="primary">lpdA</name>
    <name evidence="14" type="ORF">C4B24_00685</name>
</gene>
<dbReference type="InterPro" id="IPR036188">
    <property type="entry name" value="FAD/NAD-bd_sf"/>
</dbReference>
<dbReference type="GO" id="GO:0004148">
    <property type="term" value="F:dihydrolipoyl dehydrogenase (NADH) activity"/>
    <property type="evidence" value="ECO:0007669"/>
    <property type="project" value="UniProtKB-EC"/>
</dbReference>
<dbReference type="InterPro" id="IPR016156">
    <property type="entry name" value="FAD/NAD-linked_Rdtase_dimer_sf"/>
</dbReference>
<evidence type="ECO:0000256" key="3">
    <source>
        <dbReference type="ARBA" id="ARBA00016961"/>
    </source>
</evidence>
<dbReference type="NCBIfam" id="TIGR01350">
    <property type="entry name" value="lipoamide_DH"/>
    <property type="match status" value="1"/>
</dbReference>
<dbReference type="Pfam" id="PF07992">
    <property type="entry name" value="Pyr_redox_2"/>
    <property type="match status" value="1"/>
</dbReference>
<dbReference type="InterPro" id="IPR012999">
    <property type="entry name" value="Pyr_OxRdtase_I_AS"/>
</dbReference>
<dbReference type="InterPro" id="IPR011053">
    <property type="entry name" value="Single_hybrid_motif"/>
</dbReference>
<keyword evidence="5 11" id="KW-0274">FAD</keyword>
<dbReference type="EMBL" id="PSZO01000002">
    <property type="protein sequence ID" value="TCG11898.1"/>
    <property type="molecule type" value="Genomic_DNA"/>
</dbReference>
<reference evidence="14 15" key="1">
    <citation type="submission" date="2018-02" db="EMBL/GenBank/DDBJ databases">
        <title>Mycoplasma marinum and Mycoplasma todarodis sp. nov., moderately halophilic and psychrotolerant mycoplasmas isolated from cephalopods.</title>
        <authorList>
            <person name="Viver T."/>
        </authorList>
    </citation>
    <scope>NUCLEOTIDE SEQUENCE [LARGE SCALE GENOMIC DNA]</scope>
    <source>
        <strain evidence="14 15">PE</strain>
    </source>
</reference>
<keyword evidence="15" id="KW-1185">Reference proteome</keyword>
<dbReference type="InterPro" id="IPR004099">
    <property type="entry name" value="Pyr_nucl-diS_OxRdtase_dimer"/>
</dbReference>
<dbReference type="GO" id="GO:0050660">
    <property type="term" value="F:flavin adenine dinucleotide binding"/>
    <property type="evidence" value="ECO:0007669"/>
    <property type="project" value="InterPro"/>
</dbReference>
<dbReference type="PRINTS" id="PR00368">
    <property type="entry name" value="FADPNR"/>
</dbReference>
<dbReference type="GO" id="GO:0006103">
    <property type="term" value="P:2-oxoglutarate metabolic process"/>
    <property type="evidence" value="ECO:0007669"/>
    <property type="project" value="TreeGrafter"/>
</dbReference>
<evidence type="ECO:0000256" key="5">
    <source>
        <dbReference type="ARBA" id="ARBA00022827"/>
    </source>
</evidence>
<dbReference type="FunFam" id="3.30.390.30:FF:000001">
    <property type="entry name" value="Dihydrolipoyl dehydrogenase"/>
    <property type="match status" value="1"/>
</dbReference>
<comment type="catalytic activity">
    <reaction evidence="10 11">
        <text>N(6)-[(R)-dihydrolipoyl]-L-lysyl-[protein] + NAD(+) = N(6)-[(R)-lipoyl]-L-lysyl-[protein] + NADH + H(+)</text>
        <dbReference type="Rhea" id="RHEA:15045"/>
        <dbReference type="Rhea" id="RHEA-COMP:10474"/>
        <dbReference type="Rhea" id="RHEA-COMP:10475"/>
        <dbReference type="ChEBI" id="CHEBI:15378"/>
        <dbReference type="ChEBI" id="CHEBI:57540"/>
        <dbReference type="ChEBI" id="CHEBI:57945"/>
        <dbReference type="ChEBI" id="CHEBI:83099"/>
        <dbReference type="ChEBI" id="CHEBI:83100"/>
        <dbReference type="EC" id="1.8.1.4"/>
    </reaction>
</comment>
<evidence type="ECO:0000256" key="7">
    <source>
        <dbReference type="ARBA" id="ARBA00023027"/>
    </source>
</evidence>
<dbReference type="PANTHER" id="PTHR22912">
    <property type="entry name" value="DISULFIDE OXIDOREDUCTASE"/>
    <property type="match status" value="1"/>
</dbReference>
<comment type="cofactor">
    <cofactor evidence="11">
        <name>FAD</name>
        <dbReference type="ChEBI" id="CHEBI:57692"/>
    </cofactor>
    <text evidence="11">Binds 1 FAD per subunit.</text>
</comment>
<feature type="region of interest" description="Disordered" evidence="12">
    <location>
        <begin position="77"/>
        <end position="99"/>
    </location>
</feature>
<comment type="similarity">
    <text evidence="1 11">Belongs to the class-I pyridine nucleotide-disulfide oxidoreductase family.</text>
</comment>
<dbReference type="RefSeq" id="WP_131598360.1">
    <property type="nucleotide sequence ID" value="NZ_CBDBYK010000005.1"/>
</dbReference>
<dbReference type="PRINTS" id="PR00411">
    <property type="entry name" value="PNDRDTASEI"/>
</dbReference>
<dbReference type="SUPFAM" id="SSF55424">
    <property type="entry name" value="FAD/NAD-linked reductases, dimerisation (C-terminal) domain"/>
    <property type="match status" value="1"/>
</dbReference>
<proteinExistence type="inferred from homology"/>
<dbReference type="Gene3D" id="2.40.50.100">
    <property type="match status" value="1"/>
</dbReference>
<keyword evidence="8" id="KW-1015">Disulfide bond</keyword>
<comment type="caution">
    <text evidence="14">The sequence shown here is derived from an EMBL/GenBank/DDBJ whole genome shotgun (WGS) entry which is preliminary data.</text>
</comment>
<dbReference type="Proteomes" id="UP000294192">
    <property type="component" value="Unassembled WGS sequence"/>
</dbReference>
<organism evidence="14 15">
    <name type="scientific">Mycoplasma marinum</name>
    <dbReference type="NCBI Taxonomy" id="1937190"/>
    <lineage>
        <taxon>Bacteria</taxon>
        <taxon>Bacillati</taxon>
        <taxon>Mycoplasmatota</taxon>
        <taxon>Mollicutes</taxon>
        <taxon>Mycoplasmataceae</taxon>
        <taxon>Mycoplasma</taxon>
    </lineage>
</organism>
<accession>A0A4R0XQN1</accession>
<evidence type="ECO:0000256" key="2">
    <source>
        <dbReference type="ARBA" id="ARBA00012608"/>
    </source>
</evidence>
<feature type="domain" description="Lipoyl-binding" evidence="13">
    <location>
        <begin position="1"/>
        <end position="76"/>
    </location>
</feature>
<dbReference type="Gene3D" id="3.30.390.30">
    <property type="match status" value="1"/>
</dbReference>
<protein>
    <recommendedName>
        <fullName evidence="3 11">Dihydrolipoyl dehydrogenase</fullName>
        <ecNumber evidence="2 11">1.8.1.4</ecNumber>
    </recommendedName>
</protein>